<feature type="region of interest" description="Disordered" evidence="1">
    <location>
        <begin position="55"/>
        <end position="108"/>
    </location>
</feature>
<protein>
    <submittedName>
        <fullName evidence="2">Uncharacterized protein</fullName>
    </submittedName>
</protein>
<dbReference type="Proteomes" id="UP000565286">
    <property type="component" value="Unassembled WGS sequence"/>
</dbReference>
<feature type="compositionally biased region" description="Acidic residues" evidence="1">
    <location>
        <begin position="76"/>
        <end position="86"/>
    </location>
</feature>
<organism evidence="2 3">
    <name type="scientific">Rhizobium skierniewicense</name>
    <dbReference type="NCBI Taxonomy" id="984260"/>
    <lineage>
        <taxon>Bacteria</taxon>
        <taxon>Pseudomonadati</taxon>
        <taxon>Pseudomonadota</taxon>
        <taxon>Alphaproteobacteria</taxon>
        <taxon>Hyphomicrobiales</taxon>
        <taxon>Rhizobiaceae</taxon>
        <taxon>Rhizobium/Agrobacterium group</taxon>
        <taxon>Rhizobium</taxon>
    </lineage>
</organism>
<dbReference type="AlphaFoldDB" id="A0A7W6G2P8"/>
<sequence length="108" mass="11848">MKTLIECKTGHTIQTLGGVSYSFDRDEHGRFVNEVASVLHRSLFLNVDVYQEVPLTPEADDDQEIPAFLNGGIDPVEPEPEPEPEPSDTAAQEPVKPKTTTKKTASKA</sequence>
<dbReference type="EMBL" id="JACIDV010000008">
    <property type="protein sequence ID" value="MBB3947045.1"/>
    <property type="molecule type" value="Genomic_DNA"/>
</dbReference>
<comment type="caution">
    <text evidence="2">The sequence shown here is derived from an EMBL/GenBank/DDBJ whole genome shotgun (WGS) entry which is preliminary data.</text>
</comment>
<evidence type="ECO:0000313" key="2">
    <source>
        <dbReference type="EMBL" id="MBB3947045.1"/>
    </source>
</evidence>
<gene>
    <name evidence="2" type="ORF">GGQ73_003009</name>
</gene>
<name>A0A7W6G2P8_9HYPH</name>
<accession>A0A7W6G2P8</accession>
<dbReference type="RefSeq" id="WP_183896928.1">
    <property type="nucleotide sequence ID" value="NZ_JACIDV010000008.1"/>
</dbReference>
<evidence type="ECO:0000256" key="1">
    <source>
        <dbReference type="SAM" id="MobiDB-lite"/>
    </source>
</evidence>
<evidence type="ECO:0000313" key="3">
    <source>
        <dbReference type="Proteomes" id="UP000565286"/>
    </source>
</evidence>
<proteinExistence type="predicted"/>
<reference evidence="2 3" key="1">
    <citation type="submission" date="2020-08" db="EMBL/GenBank/DDBJ databases">
        <title>Genomic Encyclopedia of Type Strains, Phase IV (KMG-IV): sequencing the most valuable type-strain genomes for metagenomic binning, comparative biology and taxonomic classification.</title>
        <authorList>
            <person name="Goeker M."/>
        </authorList>
    </citation>
    <scope>NUCLEOTIDE SEQUENCE [LARGE SCALE GENOMIC DNA]</scope>
    <source>
        <strain evidence="2 3">DSM 26438</strain>
    </source>
</reference>
<keyword evidence="3" id="KW-1185">Reference proteome</keyword>
<feature type="compositionally biased region" description="Basic residues" evidence="1">
    <location>
        <begin position="99"/>
        <end position="108"/>
    </location>
</feature>